<evidence type="ECO:0008006" key="3">
    <source>
        <dbReference type="Google" id="ProtNLM"/>
    </source>
</evidence>
<dbReference type="EMBL" id="JACGCM010000694">
    <property type="protein sequence ID" value="KAF6168528.1"/>
    <property type="molecule type" value="Genomic_DNA"/>
</dbReference>
<name>A0A7J7NNM1_9MAGN</name>
<evidence type="ECO:0000313" key="2">
    <source>
        <dbReference type="Proteomes" id="UP000541444"/>
    </source>
</evidence>
<dbReference type="PROSITE" id="PS00972">
    <property type="entry name" value="USP_1"/>
    <property type="match status" value="1"/>
</dbReference>
<proteinExistence type="predicted"/>
<keyword evidence="2" id="KW-1185">Reference proteome</keyword>
<dbReference type="InterPro" id="IPR018200">
    <property type="entry name" value="USP_CS"/>
</dbReference>
<dbReference type="OrthoDB" id="429671at2759"/>
<dbReference type="InterPro" id="IPR038765">
    <property type="entry name" value="Papain-like_cys_pep_sf"/>
</dbReference>
<protein>
    <recommendedName>
        <fullName evidence="3">USP domain-containing protein</fullName>
    </recommendedName>
</protein>
<organism evidence="1 2">
    <name type="scientific">Kingdonia uniflora</name>
    <dbReference type="NCBI Taxonomy" id="39325"/>
    <lineage>
        <taxon>Eukaryota</taxon>
        <taxon>Viridiplantae</taxon>
        <taxon>Streptophyta</taxon>
        <taxon>Embryophyta</taxon>
        <taxon>Tracheophyta</taxon>
        <taxon>Spermatophyta</taxon>
        <taxon>Magnoliopsida</taxon>
        <taxon>Ranunculales</taxon>
        <taxon>Circaeasteraceae</taxon>
        <taxon>Kingdonia</taxon>
    </lineage>
</organism>
<dbReference type="Gene3D" id="3.90.70.10">
    <property type="entry name" value="Cysteine proteinases"/>
    <property type="match status" value="1"/>
</dbReference>
<dbReference type="Proteomes" id="UP000541444">
    <property type="component" value="Unassembled WGS sequence"/>
</dbReference>
<accession>A0A7J7NNM1</accession>
<dbReference type="GO" id="GO:0004843">
    <property type="term" value="F:cysteine-type deubiquitinase activity"/>
    <property type="evidence" value="ECO:0007669"/>
    <property type="project" value="InterPro"/>
</dbReference>
<evidence type="ECO:0000313" key="1">
    <source>
        <dbReference type="EMBL" id="KAF6168528.1"/>
    </source>
</evidence>
<gene>
    <name evidence="1" type="ORF">GIB67_015075</name>
</gene>
<comment type="caution">
    <text evidence="1">The sequence shown here is derived from an EMBL/GenBank/DDBJ whole genome shotgun (WGS) entry which is preliminary data.</text>
</comment>
<sequence length="342" mass="37618">MGEAAPLLAKKWEIKLQRLSTCSKQKLVKRHAKALKSGARSVRFSPGGIHIYNVPPFAGKGRGRNRLGGKRGGSVWRDEKLFCPLEGILRVRSFLIENEFIPADPNDVHDSLERAVEIRNAREENGVSGSLSFHTASRVKGILVTISEPKINLSQDSILNCFPNEELDAEGHRQIPNVVPGSPLSRLRTTPLVFPILLQNGVGMHRTDRENPVLFLIPSEDILRQVSAQGMETNTGALKQSPSPKPDTLDDATLEYQSNLVIFVPNEVHVDSSEPLTSKADNQNALNGPRAAATDLLPRGLINSGNLCFLNSSLQAFLSYSPFVQLLGLKSSYYSKELDTQH</sequence>
<dbReference type="AlphaFoldDB" id="A0A7J7NNM1"/>
<reference evidence="1 2" key="1">
    <citation type="journal article" date="2020" name="IScience">
        <title>Genome Sequencing of the Endangered Kingdonia uniflora (Circaeasteraceae, Ranunculales) Reveals Potential Mechanisms of Evolutionary Specialization.</title>
        <authorList>
            <person name="Sun Y."/>
            <person name="Deng T."/>
            <person name="Zhang A."/>
            <person name="Moore M.J."/>
            <person name="Landis J.B."/>
            <person name="Lin N."/>
            <person name="Zhang H."/>
            <person name="Zhang X."/>
            <person name="Huang J."/>
            <person name="Zhang X."/>
            <person name="Sun H."/>
            <person name="Wang H."/>
        </authorList>
    </citation>
    <scope>NUCLEOTIDE SEQUENCE [LARGE SCALE GENOMIC DNA]</scope>
    <source>
        <strain evidence="1">TB1705</strain>
        <tissue evidence="1">Leaf</tissue>
    </source>
</reference>
<dbReference type="SUPFAM" id="SSF54001">
    <property type="entry name" value="Cysteine proteinases"/>
    <property type="match status" value="1"/>
</dbReference>